<accession>A0ABC8UQT7</accession>
<comment type="caution">
    <text evidence="5">The sequence shown here is derived from an EMBL/GenBank/DDBJ whole genome shotgun (WGS) entry which is preliminary data.</text>
</comment>
<dbReference type="Pfam" id="PF23446">
    <property type="entry name" value="LysM1_NFP_LYK"/>
    <property type="match status" value="1"/>
</dbReference>
<dbReference type="Proteomes" id="UP001642360">
    <property type="component" value="Unassembled WGS sequence"/>
</dbReference>
<evidence type="ECO:0000313" key="6">
    <source>
        <dbReference type="Proteomes" id="UP001642360"/>
    </source>
</evidence>
<name>A0ABC8UQT7_9AQUA</name>
<evidence type="ECO:0000256" key="1">
    <source>
        <dbReference type="SAM" id="SignalP"/>
    </source>
</evidence>
<organism evidence="5 6">
    <name type="scientific">Ilex paraguariensis</name>
    <name type="common">yerba mate</name>
    <dbReference type="NCBI Taxonomy" id="185542"/>
    <lineage>
        <taxon>Eukaryota</taxon>
        <taxon>Viridiplantae</taxon>
        <taxon>Streptophyta</taxon>
        <taxon>Embryophyta</taxon>
        <taxon>Tracheophyta</taxon>
        <taxon>Spermatophyta</taxon>
        <taxon>Magnoliopsida</taxon>
        <taxon>eudicotyledons</taxon>
        <taxon>Gunneridae</taxon>
        <taxon>Pentapetalae</taxon>
        <taxon>asterids</taxon>
        <taxon>campanulids</taxon>
        <taxon>Aquifoliales</taxon>
        <taxon>Aquifoliaceae</taxon>
        <taxon>Ilex</taxon>
    </lineage>
</organism>
<sequence length="231" mass="25334">MGGFLLLIVVVLVAMLQFHQLQGQQSYVNNTQLDCDYNYNNTLGYVCNGAASSCPSYLTFRSNPPYNTPLLIGLLLNANASEIARLNNIPRFATIPSGTLLVVPINCSCTTTTISRFYQHNASYILNTSDTYFTVANNSYQGLTTCQSLKAQNPFNYRHLLPGQTLKIPLRCACPTSNQTAAGIKYLLTYLVVWTNSVELIGQAFGGVDVQSINDANELTSKDLIFPSPHS</sequence>
<proteinExistence type="predicted"/>
<dbReference type="EMBL" id="CAUOFW020008636">
    <property type="protein sequence ID" value="CAK9183433.1"/>
    <property type="molecule type" value="Genomic_DNA"/>
</dbReference>
<feature type="domain" description="LYK4/5 third LysM" evidence="4">
    <location>
        <begin position="186"/>
        <end position="227"/>
    </location>
</feature>
<feature type="domain" description="NFP/LYK4/5 first LysM" evidence="2">
    <location>
        <begin position="53"/>
        <end position="110"/>
    </location>
</feature>
<dbReference type="InterPro" id="IPR052611">
    <property type="entry name" value="Plant_RLK_LysM"/>
</dbReference>
<dbReference type="InterPro" id="IPR056563">
    <property type="entry name" value="LysM3_LYK4_5"/>
</dbReference>
<feature type="chain" id="PRO_5044751939" evidence="1">
    <location>
        <begin position="24"/>
        <end position="231"/>
    </location>
</feature>
<dbReference type="Pfam" id="PF23473">
    <property type="entry name" value="LysM3_LYK4_5"/>
    <property type="match status" value="1"/>
</dbReference>
<dbReference type="InterPro" id="IPR056561">
    <property type="entry name" value="NFP_LYK_LysM1"/>
</dbReference>
<evidence type="ECO:0000313" key="5">
    <source>
        <dbReference type="EMBL" id="CAK9183433.1"/>
    </source>
</evidence>
<dbReference type="AlphaFoldDB" id="A0ABC8UQT7"/>
<evidence type="ECO:0000259" key="2">
    <source>
        <dbReference type="Pfam" id="PF23446"/>
    </source>
</evidence>
<dbReference type="PANTHER" id="PTHR45927">
    <property type="entry name" value="LYSM-DOMAIN RECEPTOR-LIKE KINASE-RELATED"/>
    <property type="match status" value="1"/>
</dbReference>
<keyword evidence="6" id="KW-1185">Reference proteome</keyword>
<evidence type="ECO:0000259" key="4">
    <source>
        <dbReference type="Pfam" id="PF23473"/>
    </source>
</evidence>
<gene>
    <name evidence="5" type="ORF">ILEXP_LOCUS53698</name>
</gene>
<protein>
    <submittedName>
        <fullName evidence="5">Uncharacterized protein</fullName>
    </submittedName>
</protein>
<keyword evidence="1" id="KW-0732">Signal</keyword>
<dbReference type="Pfam" id="PF23472">
    <property type="entry name" value="LysM2_CERK1_LYK3_4_5"/>
    <property type="match status" value="1"/>
</dbReference>
<dbReference type="InterPro" id="IPR056562">
    <property type="entry name" value="LysM2_CERK1_LYK3_4_5"/>
</dbReference>
<evidence type="ECO:0000259" key="3">
    <source>
        <dbReference type="Pfam" id="PF23472"/>
    </source>
</evidence>
<feature type="domain" description="LYK3/4/5 second LysM" evidence="3">
    <location>
        <begin position="117"/>
        <end position="171"/>
    </location>
</feature>
<feature type="signal peptide" evidence="1">
    <location>
        <begin position="1"/>
        <end position="23"/>
    </location>
</feature>
<reference evidence="5 6" key="1">
    <citation type="submission" date="2024-02" db="EMBL/GenBank/DDBJ databases">
        <authorList>
            <person name="Vignale AGUSTIN F."/>
            <person name="Sosa J E."/>
            <person name="Modenutti C."/>
        </authorList>
    </citation>
    <scope>NUCLEOTIDE SEQUENCE [LARGE SCALE GENOMIC DNA]</scope>
</reference>
<dbReference type="PANTHER" id="PTHR45927:SF6">
    <property type="entry name" value="PROTEIN LYK5"/>
    <property type="match status" value="1"/>
</dbReference>